<evidence type="ECO:0000256" key="2">
    <source>
        <dbReference type="SAM" id="MobiDB-lite"/>
    </source>
</evidence>
<accession>A0ABM4BCU7</accession>
<reference evidence="3" key="1">
    <citation type="submission" date="2025-05" db="UniProtKB">
        <authorList>
            <consortium name="RefSeq"/>
        </authorList>
    </citation>
    <scope>NUCLEOTIDE SEQUENCE [LARGE SCALE GENOMIC DNA]</scope>
</reference>
<feature type="coiled-coil region" evidence="1">
    <location>
        <begin position="154"/>
        <end position="347"/>
    </location>
</feature>
<reference evidence="4" key="2">
    <citation type="submission" date="2025-08" db="UniProtKB">
        <authorList>
            <consortium name="RefSeq"/>
        </authorList>
    </citation>
    <scope>IDENTIFICATION</scope>
</reference>
<feature type="coiled-coil region" evidence="1">
    <location>
        <begin position="524"/>
        <end position="702"/>
    </location>
</feature>
<keyword evidence="1" id="KW-0175">Coiled coil</keyword>
<feature type="coiled-coil region" evidence="1">
    <location>
        <begin position="942"/>
        <end position="1025"/>
    </location>
</feature>
<feature type="coiled-coil region" evidence="1">
    <location>
        <begin position="1203"/>
        <end position="1251"/>
    </location>
</feature>
<feature type="compositionally biased region" description="Polar residues" evidence="2">
    <location>
        <begin position="1531"/>
        <end position="1541"/>
    </location>
</feature>
<organism evidence="3 4">
    <name type="scientific">Hydra vulgaris</name>
    <name type="common">Hydra</name>
    <name type="synonym">Hydra attenuata</name>
    <dbReference type="NCBI Taxonomy" id="6087"/>
    <lineage>
        <taxon>Eukaryota</taxon>
        <taxon>Metazoa</taxon>
        <taxon>Cnidaria</taxon>
        <taxon>Hydrozoa</taxon>
        <taxon>Hydroidolina</taxon>
        <taxon>Anthoathecata</taxon>
        <taxon>Aplanulata</taxon>
        <taxon>Hydridae</taxon>
        <taxon>Hydra</taxon>
    </lineage>
</organism>
<evidence type="ECO:0000256" key="1">
    <source>
        <dbReference type="SAM" id="Coils"/>
    </source>
</evidence>
<dbReference type="PANTHER" id="PTHR46501:SF10">
    <property type="entry name" value="CENTROSOMIN"/>
    <property type="match status" value="1"/>
</dbReference>
<feature type="coiled-coil region" evidence="1">
    <location>
        <begin position="1063"/>
        <end position="1099"/>
    </location>
</feature>
<feature type="coiled-coil region" evidence="1">
    <location>
        <begin position="376"/>
        <end position="457"/>
    </location>
</feature>
<dbReference type="GeneID" id="100206658"/>
<name>A0ABM4BCU7_HYDVU</name>
<evidence type="ECO:0000313" key="3">
    <source>
        <dbReference type="Proteomes" id="UP001652625"/>
    </source>
</evidence>
<dbReference type="Proteomes" id="UP001652625">
    <property type="component" value="Chromosome 02"/>
</dbReference>
<gene>
    <name evidence="4" type="primary">LOC100206658</name>
</gene>
<feature type="region of interest" description="Disordered" evidence="2">
    <location>
        <begin position="1518"/>
        <end position="1541"/>
    </location>
</feature>
<dbReference type="InterPro" id="IPR052593">
    <property type="entry name" value="MT-associated_AKAP9-binding"/>
</dbReference>
<dbReference type="RefSeq" id="XP_065646773.1">
    <property type="nucleotide sequence ID" value="XM_065790701.1"/>
</dbReference>
<keyword evidence="3" id="KW-1185">Reference proteome</keyword>
<evidence type="ECO:0000313" key="4">
    <source>
        <dbReference type="RefSeq" id="XP_065646773.1"/>
    </source>
</evidence>
<sequence>MQDESTLPFNYNQTLQISDTIFEKSVDGSAFETNLKTRQKETNSDDTMKSEIPAKNSLSKVTVREQDELIRELKKECFGLKMRIFYMEERLHNTFDTSTGDMIKKNVELKVMIEELKQENSVKTDLLAKASLAMEQLTAAKMHDEKNESSQVILAKKIKKIESLKKQCNITKEKLNIAQSKLEEKESKEEKLQKALDDISDGFEALKTQKHEDEEVLKSMIKELEETIADKENTIDSLKMKMALLEKDNTMFRTALSKMEIDKEKSVEVFQEQIKQLSASLNEKSKESKLLEIELNIKEDTLKNVKEELYRANSHANCDLNKFNTQLLQNEKEIEKLKLLLEAKDKDFVIVSKQLQVNEDEIKTLHLQLQSKDKDLAFLANSKLELQRLLDEYDQKFIEEQKKRDEQLAEEIARLKVNKTKVDLTRQLKIAELESLCQKLEKEKVHFELSYQKLKKDFETFQELSNIEKNQLVLEWESKLKQEKDFQQQKHEEDQKKSEEWLAEEISKFKVSKAKTEISRQLKIAELESLCQKLDKEKVQVELSYQNIKEELNKVQESSTKEKKQLEEEWEKKLKQEKDLHMNLQECIKDLTEKININEQEIKNFHELQKCNLEEKKKLIGINQHFVTAEDQLKKVNSQLVAMKKKYEKAEESFKEKLKEKEILISELQKKNSVASLSGPLIEKLESLFNITEEEKQKYMQLNLKIMNNRHPESQLSLLEHELSEVEFMRKKLLEHFRALLHEYPLKNTQQDTDFLQSFEGSISDSNHHSTIKTSHREQILEAFLLNKENELDEKKNRINMLENEKNILTCELDELREQKTEEISLNQLKENNEKSQTLINELKNQLSVDQTNSHEEKDRLKNDVKELCNINKRLRKKIKDLSQKYQKIVDENNRLIEIQNKAEQQVQMLNDKLATELSCNKKLENELHIVKNEFNFCSEHLRSYENLNKHLQQQLDDQKKAYEIQLKVLASDLLQLQTNKKNDSVQLNTSISFEFIINELKAKILESKHEIDSLSKELENLKKLNLQNVNDLEQSKTTIIALNSEIFSLKADLSKKIINYDILRLQEEVKHFKESNQALELQNNFEAQKITNENTESEKDTVLNNLGSQIDSFSPVHTSSKHTLSPLNHQFSQTVDKSILMPIDNTIALHIEEMRKLQKHLQFAIQSNDILKNKLEDRLYLIEKEASSLNDPHLRVTLFRENDGMRAKIQELDQQCQHLKREINMLQVERENIKAENKRLHAQIHDLNQLAFTLKSEMQVHDHLVQKADKITKTTDIDKEIMVGLLEDIKDLKEKLKHAITVDNQLRNKLQEKLERPPSAASFDETEPSTRRALFCSKNWLVTNKLDRDFALLNETPTKDNDISVQYPSSNDNSMVSDVLSRKKLLKKHVNDLLTLSINIEIKLTVTDEKRAIEIRKNIMEINATPKEIVQILLVFKKSNQNRTLTNKDNLEITSLKNELRRLKKILCSKEKFITKTLNMIENNILWKETMNQSLMKKLIKARDMLKTTNNNLKIKASSREHSSSSLTSPITETHTNNIF</sequence>
<protein>
    <submittedName>
        <fullName evidence="4">Coiled-coil domain-containing protein 146 isoform X6</fullName>
    </submittedName>
</protein>
<dbReference type="PANTHER" id="PTHR46501">
    <property type="entry name" value="MYOMEGALIN"/>
    <property type="match status" value="1"/>
</dbReference>
<feature type="coiled-coil region" evidence="1">
    <location>
        <begin position="785"/>
        <end position="913"/>
    </location>
</feature>
<proteinExistence type="predicted"/>